<gene>
    <name evidence="1" type="ORF">LOK49_LG12G02827</name>
</gene>
<name>A0ACC0FRZ8_9ERIC</name>
<dbReference type="EMBL" id="CM045770">
    <property type="protein sequence ID" value="KAI7991557.1"/>
    <property type="molecule type" value="Genomic_DNA"/>
</dbReference>
<proteinExistence type="predicted"/>
<comment type="caution">
    <text evidence="1">The sequence shown here is derived from an EMBL/GenBank/DDBJ whole genome shotgun (WGS) entry which is preliminary data.</text>
</comment>
<sequence>MKLKHPKDQHPLILSEEKNDDRKIFCNGCAQLISGFTYSCRICSFFLHKFCAELPAEIKHPMHPEHPLTLLSRRPIELFVNPSSVQRSLCFKSYVYGCEICGFDLELDNALRVHSIQHKSHEHPLSPLLSLALFTCDACGTKRQGISYMCNTCSFWIHQDCASLPATFKHGGHGHRLTLAYSPSDINLKGPRDCRICKEQLEDYYWFYHCEGCQYFVHLNCSTMTMERKSEIEDEDLDEAKLIHLPVSNDSVHLLSEFVRQISHGDNNKEAFDQISHESHNLNGQFAKEVSLVDKREVKIDHFSHNHLLTLFDAQSNEDLCSQSKMSIVNKKKNDKVCDVCVQPISAPFYNCSLCNFLLHKLCAELPTVLKHPCHSHPLNLFKKNLEGFDIFKCIGCKNICNGYTFTCAECKDYYLDIKCAALPKFIMHEVHEHPLKLRKDCQIEGCVACDRSVELFSFGCSTCNFNLHYTCALLPRTITHRYDEHPFILTYNTIVVEDDPDEYICEFCEEDINPNFWFYHCVVCDHSACARCIYKEEEIYPNINWGRTYNFDGHCHPLTLVVVTNKSTICDYCDGGYRHFYNGIGFKCVLCNFMFHPFCAFPGAIKA</sequence>
<dbReference type="Proteomes" id="UP001060215">
    <property type="component" value="Chromosome 13"/>
</dbReference>
<evidence type="ECO:0000313" key="1">
    <source>
        <dbReference type="EMBL" id="KAI7991557.1"/>
    </source>
</evidence>
<keyword evidence="2" id="KW-1185">Reference proteome</keyword>
<protein>
    <submittedName>
        <fullName evidence="1">Uncharacterized protein</fullName>
    </submittedName>
</protein>
<accession>A0ACC0FRZ8</accession>
<organism evidence="1 2">
    <name type="scientific">Camellia lanceoleosa</name>
    <dbReference type="NCBI Taxonomy" id="1840588"/>
    <lineage>
        <taxon>Eukaryota</taxon>
        <taxon>Viridiplantae</taxon>
        <taxon>Streptophyta</taxon>
        <taxon>Embryophyta</taxon>
        <taxon>Tracheophyta</taxon>
        <taxon>Spermatophyta</taxon>
        <taxon>Magnoliopsida</taxon>
        <taxon>eudicotyledons</taxon>
        <taxon>Gunneridae</taxon>
        <taxon>Pentapetalae</taxon>
        <taxon>asterids</taxon>
        <taxon>Ericales</taxon>
        <taxon>Theaceae</taxon>
        <taxon>Camellia</taxon>
    </lineage>
</organism>
<evidence type="ECO:0000313" key="2">
    <source>
        <dbReference type="Proteomes" id="UP001060215"/>
    </source>
</evidence>
<reference evidence="1 2" key="1">
    <citation type="journal article" date="2022" name="Plant J.">
        <title>Chromosome-level genome of Camellia lanceoleosa provides a valuable resource for understanding genome evolution and self-incompatibility.</title>
        <authorList>
            <person name="Gong W."/>
            <person name="Xiao S."/>
            <person name="Wang L."/>
            <person name="Liao Z."/>
            <person name="Chang Y."/>
            <person name="Mo W."/>
            <person name="Hu G."/>
            <person name="Li W."/>
            <person name="Zhao G."/>
            <person name="Zhu H."/>
            <person name="Hu X."/>
            <person name="Ji K."/>
            <person name="Xiang X."/>
            <person name="Song Q."/>
            <person name="Yuan D."/>
            <person name="Jin S."/>
            <person name="Zhang L."/>
        </authorList>
    </citation>
    <scope>NUCLEOTIDE SEQUENCE [LARGE SCALE GENOMIC DNA]</scope>
    <source>
        <strain evidence="1">SQ_2022a</strain>
    </source>
</reference>